<evidence type="ECO:0000313" key="8">
    <source>
        <dbReference type="EMBL" id="MBO3117333.1"/>
    </source>
</evidence>
<dbReference type="HAMAP" id="MF_02065">
    <property type="entry name" value="MltG"/>
    <property type="match status" value="1"/>
</dbReference>
<keyword evidence="3 7" id="KW-1133">Transmembrane helix</keyword>
<evidence type="ECO:0000256" key="7">
    <source>
        <dbReference type="HAMAP-Rule" id="MF_02065"/>
    </source>
</evidence>
<keyword evidence="1 7" id="KW-1003">Cell membrane</keyword>
<comment type="subcellular location">
    <subcellularLocation>
        <location evidence="7">Cell membrane</location>
        <topology evidence="7">Single-pass membrane protein</topology>
    </subcellularLocation>
</comment>
<dbReference type="PANTHER" id="PTHR30518:SF2">
    <property type="entry name" value="ENDOLYTIC MUREIN TRANSGLYCOSYLASE"/>
    <property type="match status" value="1"/>
</dbReference>
<keyword evidence="5 7" id="KW-0456">Lyase</keyword>
<comment type="caution">
    <text evidence="8">The sequence shown here is derived from an EMBL/GenBank/DDBJ whole genome shotgun (WGS) entry which is preliminary data.</text>
</comment>
<feature type="site" description="Important for catalytic activity" evidence="7">
    <location>
        <position position="217"/>
    </location>
</feature>
<evidence type="ECO:0000256" key="2">
    <source>
        <dbReference type="ARBA" id="ARBA00022692"/>
    </source>
</evidence>
<evidence type="ECO:0000256" key="4">
    <source>
        <dbReference type="ARBA" id="ARBA00023136"/>
    </source>
</evidence>
<reference evidence="8 9" key="1">
    <citation type="submission" date="2021-03" db="EMBL/GenBank/DDBJ databases">
        <title>Winogradskyella sp. nov., isolated from costal sediment.</title>
        <authorList>
            <person name="Gao C."/>
        </authorList>
    </citation>
    <scope>NUCLEOTIDE SEQUENCE [LARGE SCALE GENOMIC DNA]</scope>
    <source>
        <strain evidence="8 9">DF17</strain>
    </source>
</reference>
<feature type="transmembrane region" description="Helical" evidence="7">
    <location>
        <begin position="6"/>
        <end position="26"/>
    </location>
</feature>
<evidence type="ECO:0000256" key="5">
    <source>
        <dbReference type="ARBA" id="ARBA00023239"/>
    </source>
</evidence>
<proteinExistence type="inferred from homology"/>
<keyword evidence="6 7" id="KW-0961">Cell wall biogenesis/degradation</keyword>
<dbReference type="EC" id="4.2.2.29" evidence="7"/>
<evidence type="ECO:0000256" key="1">
    <source>
        <dbReference type="ARBA" id="ARBA00022475"/>
    </source>
</evidence>
<evidence type="ECO:0000313" key="9">
    <source>
        <dbReference type="Proteomes" id="UP000676776"/>
    </source>
</evidence>
<keyword evidence="2 7" id="KW-0812">Transmembrane</keyword>
<sequence>MYIKKILWAVALIGLVVFGAVAYYIYGAMFKPNTSFNNEVAYIYIPTNAVYNDVRDQLSPLLRDMSTFDALAKQKKYTSNIKSGKFAIKKGMTNNDIINSVRIGKGLEVVASFNNQNSLKDLAGRISVQIEADSISLLEEMSDETFLEQNGFKKETALSMYLPNSYKFYWNTTARQFRDKMLTEYKRFWGKERLDKASAIGLSPQEVITLASIVHEESKKPEEQPRVAGVYLNRIQSGMPLQADPTLKFAAYQLPEYQGTVIRRVLNKHKTIDSPYNTYKYAGLPPGPIAMPDLSAIKAVLNAEEHNYYYFAADASRIGYHKFATNLSAHNRNAKAYQNYLSSQGINR</sequence>
<dbReference type="Gene3D" id="3.30.160.60">
    <property type="entry name" value="Classic Zinc Finger"/>
    <property type="match status" value="1"/>
</dbReference>
<protein>
    <recommendedName>
        <fullName evidence="7">Endolytic murein transglycosylase</fullName>
        <ecNumber evidence="7">4.2.2.29</ecNumber>
    </recommendedName>
    <alternativeName>
        <fullName evidence="7">Peptidoglycan lytic transglycosylase</fullName>
    </alternativeName>
    <alternativeName>
        <fullName evidence="7">Peptidoglycan polymerization terminase</fullName>
    </alternativeName>
</protein>
<gene>
    <name evidence="7 8" type="primary">mltG</name>
    <name evidence="8" type="ORF">J4050_11280</name>
</gene>
<dbReference type="InterPro" id="IPR003770">
    <property type="entry name" value="MLTG-like"/>
</dbReference>
<dbReference type="CDD" id="cd08010">
    <property type="entry name" value="MltG_like"/>
    <property type="match status" value="1"/>
</dbReference>
<dbReference type="Pfam" id="PF02618">
    <property type="entry name" value="YceG"/>
    <property type="match status" value="1"/>
</dbReference>
<keyword evidence="9" id="KW-1185">Reference proteome</keyword>
<dbReference type="EMBL" id="JAGEVF010000009">
    <property type="protein sequence ID" value="MBO3117333.1"/>
    <property type="molecule type" value="Genomic_DNA"/>
</dbReference>
<accession>A0ABS3T3L2</accession>
<name>A0ABS3T3L2_9FLAO</name>
<evidence type="ECO:0000256" key="3">
    <source>
        <dbReference type="ARBA" id="ARBA00022989"/>
    </source>
</evidence>
<dbReference type="RefSeq" id="WP_208154693.1">
    <property type="nucleotide sequence ID" value="NZ_JAGEVF010000009.1"/>
</dbReference>
<keyword evidence="4 7" id="KW-0472">Membrane</keyword>
<evidence type="ECO:0000256" key="6">
    <source>
        <dbReference type="ARBA" id="ARBA00023316"/>
    </source>
</evidence>
<dbReference type="Proteomes" id="UP000676776">
    <property type="component" value="Unassembled WGS sequence"/>
</dbReference>
<dbReference type="Gene3D" id="3.30.1490.480">
    <property type="entry name" value="Endolytic murein transglycosylase"/>
    <property type="match status" value="1"/>
</dbReference>
<comment type="function">
    <text evidence="7">Functions as a peptidoglycan terminase that cleaves nascent peptidoglycan strands endolytically to terminate their elongation.</text>
</comment>
<dbReference type="PANTHER" id="PTHR30518">
    <property type="entry name" value="ENDOLYTIC MUREIN TRANSGLYCOSYLASE"/>
    <property type="match status" value="1"/>
</dbReference>
<dbReference type="NCBIfam" id="TIGR00247">
    <property type="entry name" value="endolytic transglycosylase MltG"/>
    <property type="match status" value="1"/>
</dbReference>
<organism evidence="8 9">
    <name type="scientific">Winogradskyella pelagia</name>
    <dbReference type="NCBI Taxonomy" id="2819984"/>
    <lineage>
        <taxon>Bacteria</taxon>
        <taxon>Pseudomonadati</taxon>
        <taxon>Bacteroidota</taxon>
        <taxon>Flavobacteriia</taxon>
        <taxon>Flavobacteriales</taxon>
        <taxon>Flavobacteriaceae</taxon>
        <taxon>Winogradskyella</taxon>
    </lineage>
</organism>
<comment type="similarity">
    <text evidence="7">Belongs to the transglycosylase MltG family.</text>
</comment>
<comment type="catalytic activity">
    <reaction evidence="7">
        <text>a peptidoglycan chain = a peptidoglycan chain with N-acetyl-1,6-anhydromuramyl-[peptide] at the reducing end + a peptidoglycan chain with N-acetylglucosamine at the non-reducing end.</text>
        <dbReference type="EC" id="4.2.2.29"/>
    </reaction>
</comment>